<name>A0A6J2TMC9_DROLE</name>
<evidence type="ECO:0000256" key="11">
    <source>
        <dbReference type="RuleBase" id="RU351113"/>
    </source>
</evidence>
<dbReference type="GO" id="GO:0005549">
    <property type="term" value="F:odorant binding"/>
    <property type="evidence" value="ECO:0007669"/>
    <property type="project" value="InterPro"/>
</dbReference>
<evidence type="ECO:0000313" key="13">
    <source>
        <dbReference type="RefSeq" id="XP_030376288.1"/>
    </source>
</evidence>
<dbReference type="GO" id="GO:0004984">
    <property type="term" value="F:olfactory receptor activity"/>
    <property type="evidence" value="ECO:0007669"/>
    <property type="project" value="InterPro"/>
</dbReference>
<evidence type="ECO:0000256" key="3">
    <source>
        <dbReference type="ARBA" id="ARBA00022606"/>
    </source>
</evidence>
<dbReference type="Proteomes" id="UP000504634">
    <property type="component" value="Unplaced"/>
</dbReference>
<gene>
    <name evidence="13" type="primary">LOC115625391</name>
</gene>
<comment type="subunit">
    <text evidence="10">Interacts with Orco. Complexes exist early in the endomembrane system in olfactory sensory neurons (OSNs), coupling these complexes to the conserved ciliary trafficking pathway.</text>
</comment>
<evidence type="ECO:0000256" key="4">
    <source>
        <dbReference type="ARBA" id="ARBA00022692"/>
    </source>
</evidence>
<keyword evidence="5 11" id="KW-0552">Olfaction</keyword>
<reference evidence="13" key="1">
    <citation type="submission" date="2025-08" db="UniProtKB">
        <authorList>
            <consortium name="RefSeq"/>
        </authorList>
    </citation>
    <scope>IDENTIFICATION</scope>
    <source>
        <strain evidence="13">11010-0011.00</strain>
        <tissue evidence="13">Whole body</tissue>
    </source>
</reference>
<organism evidence="12 13">
    <name type="scientific">Drosophila lebanonensis</name>
    <name type="common">Fruit fly</name>
    <name type="synonym">Scaptodrosophila lebanonensis</name>
    <dbReference type="NCBI Taxonomy" id="7225"/>
    <lineage>
        <taxon>Eukaryota</taxon>
        <taxon>Metazoa</taxon>
        <taxon>Ecdysozoa</taxon>
        <taxon>Arthropoda</taxon>
        <taxon>Hexapoda</taxon>
        <taxon>Insecta</taxon>
        <taxon>Pterygota</taxon>
        <taxon>Neoptera</taxon>
        <taxon>Endopterygota</taxon>
        <taxon>Diptera</taxon>
        <taxon>Brachycera</taxon>
        <taxon>Muscomorpha</taxon>
        <taxon>Ephydroidea</taxon>
        <taxon>Drosophilidae</taxon>
        <taxon>Scaptodrosophila</taxon>
    </lineage>
</organism>
<dbReference type="GeneID" id="115625391"/>
<keyword evidence="6 11" id="KW-1133">Transmembrane helix</keyword>
<dbReference type="CTD" id="41011"/>
<keyword evidence="8 11" id="KW-0675">Receptor</keyword>
<dbReference type="InterPro" id="IPR004117">
    <property type="entry name" value="7tm6_olfct_rcpt"/>
</dbReference>
<protein>
    <recommendedName>
        <fullName evidence="11">Odorant receptor</fullName>
    </recommendedName>
</protein>
<evidence type="ECO:0000256" key="5">
    <source>
        <dbReference type="ARBA" id="ARBA00022725"/>
    </source>
</evidence>
<dbReference type="GO" id="GO:0005886">
    <property type="term" value="C:plasma membrane"/>
    <property type="evidence" value="ECO:0007669"/>
    <property type="project" value="UniProtKB-SubCell"/>
</dbReference>
<comment type="subcellular location">
    <subcellularLocation>
        <location evidence="1 11">Cell membrane</location>
        <topology evidence="1 11">Multi-pass membrane protein</topology>
    </subcellularLocation>
</comment>
<dbReference type="PANTHER" id="PTHR21137">
    <property type="entry name" value="ODORANT RECEPTOR"/>
    <property type="match status" value="1"/>
</dbReference>
<comment type="similarity">
    <text evidence="11">Belongs to the insect chemoreceptor superfamily. Heteromeric odorant receptor channel (TC 1.A.69) family.</text>
</comment>
<proteinExistence type="inferred from homology"/>
<keyword evidence="9 11" id="KW-0807">Transducer</keyword>
<evidence type="ECO:0000256" key="1">
    <source>
        <dbReference type="ARBA" id="ARBA00004651"/>
    </source>
</evidence>
<keyword evidence="2" id="KW-1003">Cell membrane</keyword>
<dbReference type="RefSeq" id="XP_030376288.1">
    <property type="nucleotide sequence ID" value="XM_030520428.1"/>
</dbReference>
<feature type="transmembrane region" description="Helical" evidence="11">
    <location>
        <begin position="21"/>
        <end position="37"/>
    </location>
</feature>
<evidence type="ECO:0000256" key="7">
    <source>
        <dbReference type="ARBA" id="ARBA00023136"/>
    </source>
</evidence>
<dbReference type="PANTHER" id="PTHR21137:SF44">
    <property type="entry name" value="ODORANT RECEPTOR 13A-RELATED"/>
    <property type="match status" value="1"/>
</dbReference>
<dbReference type="OrthoDB" id="8185860at2759"/>
<evidence type="ECO:0000256" key="9">
    <source>
        <dbReference type="ARBA" id="ARBA00023224"/>
    </source>
</evidence>
<keyword evidence="12" id="KW-1185">Reference proteome</keyword>
<dbReference type="AlphaFoldDB" id="A0A6J2TMC9"/>
<dbReference type="GO" id="GO:0007165">
    <property type="term" value="P:signal transduction"/>
    <property type="evidence" value="ECO:0007669"/>
    <property type="project" value="UniProtKB-KW"/>
</dbReference>
<evidence type="ECO:0000256" key="6">
    <source>
        <dbReference type="ARBA" id="ARBA00022989"/>
    </source>
</evidence>
<dbReference type="Pfam" id="PF02949">
    <property type="entry name" value="7tm_6"/>
    <property type="match status" value="1"/>
</dbReference>
<keyword evidence="4 11" id="KW-0812">Transmembrane</keyword>
<keyword evidence="7 11" id="KW-0472">Membrane</keyword>
<feature type="transmembrane region" description="Helical" evidence="11">
    <location>
        <begin position="150"/>
        <end position="174"/>
    </location>
</feature>
<feature type="transmembrane region" description="Helical" evidence="11">
    <location>
        <begin position="316"/>
        <end position="336"/>
    </location>
</feature>
<feature type="transmembrane region" description="Helical" evidence="11">
    <location>
        <begin position="91"/>
        <end position="109"/>
    </location>
</feature>
<sequence>MSKQVKVKAMEGSKIIELSSFLKYADAFYLSIGLLVYDREKDKGTHSWYHSLLHWYFILQMLNLNFALVTELIYVFLAISGGTNFLEATMNMSFIGFVIVGELKIWLIWRQREHLTLVVNELERLHPRSAKEQAVYNIKDHLSSYSRVSIFYFSMHLLLIWTYNLYWVAYYLIYDLWLGVRKFERMLPYYCWVPWDWTEGMSYYFIYVSQNIAGQACLSGQLSADLMMCALVTLLVMHFRQLGSQIEQFKAGIGTEKQDMKFLHAAIRYHQRLLQLSDDINNVFGVSLLCNFVSSSFIICFVGFHMTIGGKLDNVVMLVLFLFCAMVQVFMISNYAQRLLDSSEYIGQAVYNHDWFNADILYRKMLVLITRRSQKPSRVKATSFLNVSLVTVTDILQLSYKFFALLRTMYMK</sequence>
<evidence type="ECO:0000256" key="8">
    <source>
        <dbReference type="ARBA" id="ARBA00023170"/>
    </source>
</evidence>
<feature type="transmembrane region" description="Helical" evidence="11">
    <location>
        <begin position="282"/>
        <end position="304"/>
    </location>
</feature>
<evidence type="ECO:0000256" key="10">
    <source>
        <dbReference type="ARBA" id="ARBA00038679"/>
    </source>
</evidence>
<evidence type="ECO:0000256" key="2">
    <source>
        <dbReference type="ARBA" id="ARBA00022475"/>
    </source>
</evidence>
<feature type="transmembrane region" description="Helical" evidence="11">
    <location>
        <begin position="57"/>
        <end position="79"/>
    </location>
</feature>
<comment type="caution">
    <text evidence="11">Lacks conserved residue(s) required for the propagation of feature annotation.</text>
</comment>
<evidence type="ECO:0000313" key="12">
    <source>
        <dbReference type="Proteomes" id="UP000504634"/>
    </source>
</evidence>
<accession>A0A6J2TMC9</accession>
<keyword evidence="3 11" id="KW-0716">Sensory transduction</keyword>